<dbReference type="InterPro" id="IPR022830">
    <property type="entry name" value="Indigdn_synthA-like"/>
</dbReference>
<name>A0A0C3S5P7_PHLG1</name>
<dbReference type="GO" id="GO:0046872">
    <property type="term" value="F:metal ion binding"/>
    <property type="evidence" value="ECO:0007669"/>
    <property type="project" value="UniProtKB-KW"/>
</dbReference>
<keyword evidence="4" id="KW-0456">Lyase</keyword>
<dbReference type="PANTHER" id="PTHR42909">
    <property type="entry name" value="ZGC:136858"/>
    <property type="match status" value="1"/>
</dbReference>
<accession>A0A0C3S5P7</accession>
<dbReference type="SUPFAM" id="SSF110581">
    <property type="entry name" value="Indigoidine synthase A-like"/>
    <property type="match status" value="1"/>
</dbReference>
<dbReference type="Gene3D" id="3.40.1790.10">
    <property type="entry name" value="Indigoidine synthase domain"/>
    <property type="match status" value="1"/>
</dbReference>
<reference evidence="7 8" key="1">
    <citation type="journal article" date="2014" name="PLoS Genet.">
        <title>Analysis of the Phlebiopsis gigantea genome, transcriptome and secretome provides insight into its pioneer colonization strategies of wood.</title>
        <authorList>
            <person name="Hori C."/>
            <person name="Ishida T."/>
            <person name="Igarashi K."/>
            <person name="Samejima M."/>
            <person name="Suzuki H."/>
            <person name="Master E."/>
            <person name="Ferreira P."/>
            <person name="Ruiz-Duenas F.J."/>
            <person name="Held B."/>
            <person name="Canessa P."/>
            <person name="Larrondo L.F."/>
            <person name="Schmoll M."/>
            <person name="Druzhinina I.S."/>
            <person name="Kubicek C.P."/>
            <person name="Gaskell J.A."/>
            <person name="Kersten P."/>
            <person name="St John F."/>
            <person name="Glasner J."/>
            <person name="Sabat G."/>
            <person name="Splinter BonDurant S."/>
            <person name="Syed K."/>
            <person name="Yadav J."/>
            <person name="Mgbeahuruike A.C."/>
            <person name="Kovalchuk A."/>
            <person name="Asiegbu F.O."/>
            <person name="Lackner G."/>
            <person name="Hoffmeister D."/>
            <person name="Rencoret J."/>
            <person name="Gutierrez A."/>
            <person name="Sun H."/>
            <person name="Lindquist E."/>
            <person name="Barry K."/>
            <person name="Riley R."/>
            <person name="Grigoriev I.V."/>
            <person name="Henrissat B."/>
            <person name="Kues U."/>
            <person name="Berka R.M."/>
            <person name="Martinez A.T."/>
            <person name="Covert S.F."/>
            <person name="Blanchette R.A."/>
            <person name="Cullen D."/>
        </authorList>
    </citation>
    <scope>NUCLEOTIDE SEQUENCE [LARGE SCALE GENOMIC DNA]</scope>
    <source>
        <strain evidence="7 8">11061_1 CR5-6</strain>
    </source>
</reference>
<evidence type="ECO:0000256" key="3">
    <source>
        <dbReference type="ARBA" id="ARBA00023211"/>
    </source>
</evidence>
<dbReference type="HOGENOM" id="CLU_012201_3_1_1"/>
<keyword evidence="1" id="KW-0479">Metal-binding</keyword>
<dbReference type="PANTHER" id="PTHR42909:SF1">
    <property type="entry name" value="CARBOHYDRATE KINASE PFKB DOMAIN-CONTAINING PROTEIN"/>
    <property type="match status" value="1"/>
</dbReference>
<organism evidence="7 8">
    <name type="scientific">Phlebiopsis gigantea (strain 11061_1 CR5-6)</name>
    <name type="common">White-rot fungus</name>
    <name type="synonym">Peniophora gigantea</name>
    <dbReference type="NCBI Taxonomy" id="745531"/>
    <lineage>
        <taxon>Eukaryota</taxon>
        <taxon>Fungi</taxon>
        <taxon>Dikarya</taxon>
        <taxon>Basidiomycota</taxon>
        <taxon>Agaricomycotina</taxon>
        <taxon>Agaricomycetes</taxon>
        <taxon>Polyporales</taxon>
        <taxon>Phanerochaetaceae</taxon>
        <taxon>Phlebiopsis</taxon>
    </lineage>
</organism>
<feature type="domain" description="Carbohydrate kinase PfkB" evidence="6">
    <location>
        <begin position="373"/>
        <end position="486"/>
    </location>
</feature>
<sequence length="542" mass="57039">MLWPAHRSHVCRRGLRSISSLAQAQAKGAPVDVHPEVQDALAHGKPVVALETTIVTHGMPQPTNLDTARAVEAIVREQGAIPATMGIIRGRIKIGLHANELEHLADIQNNTGVVKVSRRDLGPALALQRDGGTTCSTTLMFAAMAGIKVFATGGLGGVHRGGQSSMDVSADLPELTRCPVGLVSAGVKSILDIGRTLEYLETLGVPVVSYSETDDFPAFYSRKSGFKSPWRVNDPIAAANILHSHHQLGLSTGALFAVPIPWEYESVGLQLQKFVEQAVEEAEQQGVHQWGKAATPWLLKRVGELTAGKSLESNVALIKNTARVGGQIALEYARLASPSNQLKQASYAAIPTASFIEKPSENVEPSSPPACADLMVIGSAAVDVTARATDTDASLGKHSTSPGTVTTSLGGVGRNIAEAAHRILTTSSPSLPYSTVLVSPVGDDAFGRLLVEETSRLGMRADGLVTADSSRSAVCNIVLDGAGNLVGGVADMGIIESLSEDIIHQRLDICRPSIVAVDGNLSEASLIAIMKSCLEKNIRVLL</sequence>
<dbReference type="Proteomes" id="UP000053257">
    <property type="component" value="Unassembled WGS sequence"/>
</dbReference>
<dbReference type="OrthoDB" id="198885at2759"/>
<dbReference type="GO" id="GO:0005737">
    <property type="term" value="C:cytoplasm"/>
    <property type="evidence" value="ECO:0007669"/>
    <property type="project" value="TreeGrafter"/>
</dbReference>
<protein>
    <recommendedName>
        <fullName evidence="6">Carbohydrate kinase PfkB domain-containing protein</fullName>
    </recommendedName>
</protein>
<keyword evidence="5" id="KW-0326">Glycosidase</keyword>
<dbReference type="GO" id="GO:0004730">
    <property type="term" value="F:pseudouridylate synthase activity"/>
    <property type="evidence" value="ECO:0007669"/>
    <property type="project" value="InterPro"/>
</dbReference>
<dbReference type="EMBL" id="KN840446">
    <property type="protein sequence ID" value="KIP11376.1"/>
    <property type="molecule type" value="Genomic_DNA"/>
</dbReference>
<evidence type="ECO:0000256" key="4">
    <source>
        <dbReference type="ARBA" id="ARBA00023239"/>
    </source>
</evidence>
<dbReference type="InterPro" id="IPR029056">
    <property type="entry name" value="Ribokinase-like"/>
</dbReference>
<dbReference type="HAMAP" id="MF_01876">
    <property type="entry name" value="PsiMP_glycosidase"/>
    <property type="match status" value="1"/>
</dbReference>
<keyword evidence="2" id="KW-0378">Hydrolase</keyword>
<evidence type="ECO:0000256" key="5">
    <source>
        <dbReference type="ARBA" id="ARBA00023295"/>
    </source>
</evidence>
<keyword evidence="3" id="KW-0464">Manganese</keyword>
<dbReference type="InterPro" id="IPR007342">
    <property type="entry name" value="PsuG"/>
</dbReference>
<evidence type="ECO:0000256" key="1">
    <source>
        <dbReference type="ARBA" id="ARBA00022723"/>
    </source>
</evidence>
<dbReference type="GO" id="GO:0016798">
    <property type="term" value="F:hydrolase activity, acting on glycosyl bonds"/>
    <property type="evidence" value="ECO:0007669"/>
    <property type="project" value="UniProtKB-KW"/>
</dbReference>
<proteinExistence type="inferred from homology"/>
<evidence type="ECO:0000259" key="6">
    <source>
        <dbReference type="Pfam" id="PF00294"/>
    </source>
</evidence>
<evidence type="ECO:0000313" key="7">
    <source>
        <dbReference type="EMBL" id="KIP11376.1"/>
    </source>
</evidence>
<evidence type="ECO:0000313" key="8">
    <source>
        <dbReference type="Proteomes" id="UP000053257"/>
    </source>
</evidence>
<gene>
    <name evidence="7" type="ORF">PHLGIDRAFT_472924</name>
</gene>
<dbReference type="Gene3D" id="3.40.1190.20">
    <property type="match status" value="1"/>
</dbReference>
<dbReference type="STRING" id="745531.A0A0C3S5P7"/>
<dbReference type="InterPro" id="IPR011611">
    <property type="entry name" value="PfkB_dom"/>
</dbReference>
<dbReference type="Pfam" id="PF00294">
    <property type="entry name" value="PfkB"/>
    <property type="match status" value="1"/>
</dbReference>
<keyword evidence="8" id="KW-1185">Reference proteome</keyword>
<dbReference type="AlphaFoldDB" id="A0A0C3S5P7"/>
<dbReference type="Pfam" id="PF04227">
    <property type="entry name" value="Indigoidine_A"/>
    <property type="match status" value="1"/>
</dbReference>
<dbReference type="SUPFAM" id="SSF53613">
    <property type="entry name" value="Ribokinase-like"/>
    <property type="match status" value="1"/>
</dbReference>
<evidence type="ECO:0000256" key="2">
    <source>
        <dbReference type="ARBA" id="ARBA00022801"/>
    </source>
</evidence>